<feature type="domain" description="DUF6699" evidence="1">
    <location>
        <begin position="48"/>
        <end position="179"/>
    </location>
</feature>
<evidence type="ECO:0000313" key="2">
    <source>
        <dbReference type="EMBL" id="KAJ8482704.1"/>
    </source>
</evidence>
<reference evidence="2" key="1">
    <citation type="submission" date="2022-11" db="EMBL/GenBank/DDBJ databases">
        <title>Genome Sequence of Cubamyces cubensis.</title>
        <authorList>
            <person name="Buettner E."/>
        </authorList>
    </citation>
    <scope>NUCLEOTIDE SEQUENCE</scope>
    <source>
        <strain evidence="2">MPL-01</strain>
    </source>
</reference>
<organism evidence="2 3">
    <name type="scientific">Trametes cubensis</name>
    <dbReference type="NCBI Taxonomy" id="1111947"/>
    <lineage>
        <taxon>Eukaryota</taxon>
        <taxon>Fungi</taxon>
        <taxon>Dikarya</taxon>
        <taxon>Basidiomycota</taxon>
        <taxon>Agaricomycotina</taxon>
        <taxon>Agaricomycetes</taxon>
        <taxon>Polyporales</taxon>
        <taxon>Polyporaceae</taxon>
        <taxon>Trametes</taxon>
    </lineage>
</organism>
<sequence length="204" mass="23123">MDTVAKWAAGNSYGPVLSQTDLYLLGTELELHPILANDSGSFQLIFNLSTGQSSGYNPESRDRDVPFTQKDEPATLPRVEELIIITECSPWCTIIKNPQGVTLGDVVTMLFKDYSDKMVTDKEFESLPPRQQEQLRRYAASAASSSGGNWQFYSPAPVPPTQYRRADWLRERVFFDRLIKKDHYAKQRLGFSAPNIFVLMLSTY</sequence>
<dbReference type="AlphaFoldDB" id="A0AAD7TWQ6"/>
<dbReference type="InterPro" id="IPR046522">
    <property type="entry name" value="DUF6699"/>
</dbReference>
<accession>A0AAD7TWQ6</accession>
<keyword evidence="3" id="KW-1185">Reference proteome</keyword>
<dbReference type="Pfam" id="PF20415">
    <property type="entry name" value="DUF6699"/>
    <property type="match status" value="1"/>
</dbReference>
<gene>
    <name evidence="2" type="ORF">ONZ51_g5190</name>
</gene>
<dbReference type="EMBL" id="JAPEVG010000108">
    <property type="protein sequence ID" value="KAJ8482704.1"/>
    <property type="molecule type" value="Genomic_DNA"/>
</dbReference>
<name>A0AAD7TWQ6_9APHY</name>
<dbReference type="Proteomes" id="UP001215151">
    <property type="component" value="Unassembled WGS sequence"/>
</dbReference>
<protein>
    <recommendedName>
        <fullName evidence="1">DUF6699 domain-containing protein</fullName>
    </recommendedName>
</protein>
<evidence type="ECO:0000313" key="3">
    <source>
        <dbReference type="Proteomes" id="UP001215151"/>
    </source>
</evidence>
<evidence type="ECO:0000259" key="1">
    <source>
        <dbReference type="Pfam" id="PF20415"/>
    </source>
</evidence>
<proteinExistence type="predicted"/>
<comment type="caution">
    <text evidence="2">The sequence shown here is derived from an EMBL/GenBank/DDBJ whole genome shotgun (WGS) entry which is preliminary data.</text>
</comment>